<dbReference type="OrthoDB" id="163794at2759"/>
<evidence type="ECO:0000313" key="6">
    <source>
        <dbReference type="EMBL" id="CAD5116534.1"/>
    </source>
</evidence>
<dbReference type="Proteomes" id="UP000549394">
    <property type="component" value="Unassembled WGS sequence"/>
</dbReference>
<comment type="subcellular location">
    <subcellularLocation>
        <location evidence="1">Mitochondrion outer membrane</location>
        <topology evidence="1">Multi-pass membrane protein</topology>
    </subcellularLocation>
</comment>
<evidence type="ECO:0000256" key="5">
    <source>
        <dbReference type="ARBA" id="ARBA00023136"/>
    </source>
</evidence>
<dbReference type="AlphaFoldDB" id="A0A7I8VLG5"/>
<gene>
    <name evidence="6" type="ORF">DGYR_LOCUS5144</name>
</gene>
<evidence type="ECO:0000256" key="1">
    <source>
        <dbReference type="ARBA" id="ARBA00004374"/>
    </source>
</evidence>
<proteinExistence type="inferred from homology"/>
<evidence type="ECO:0000256" key="2">
    <source>
        <dbReference type="ARBA" id="ARBA00009160"/>
    </source>
</evidence>
<dbReference type="PANTHER" id="PTHR21346">
    <property type="entry name" value="FUN14 DOMAIN CONTAINING"/>
    <property type="match status" value="1"/>
</dbReference>
<dbReference type="EMBL" id="CAJFCJ010000006">
    <property type="protein sequence ID" value="CAD5116534.1"/>
    <property type="molecule type" value="Genomic_DNA"/>
</dbReference>
<evidence type="ECO:0000256" key="3">
    <source>
        <dbReference type="ARBA" id="ARBA00022692"/>
    </source>
</evidence>
<evidence type="ECO:0000256" key="4">
    <source>
        <dbReference type="ARBA" id="ARBA00022989"/>
    </source>
</evidence>
<keyword evidence="3" id="KW-0812">Transmembrane</keyword>
<keyword evidence="5" id="KW-0472">Membrane</keyword>
<sequence length="140" mass="15326">MPEPRNDQNDEDYEILDVTDNQAVNSVVNKVWKELATASPSKQMAIGGASGCVSGLAMAKVSRAVLALVGGSLIVIHFANQQGYINIDWKKIEKSMRKLRQDVDKREAVQPVMAKLMSILRRNVAFTGSFIGGFLIGLSF</sequence>
<protein>
    <submittedName>
        <fullName evidence="6">DgyrCDS5413</fullName>
    </submittedName>
</protein>
<name>A0A7I8VLG5_9ANNE</name>
<keyword evidence="4" id="KW-1133">Transmembrane helix</keyword>
<dbReference type="PANTHER" id="PTHR21346:SF0">
    <property type="entry name" value="RE45833P"/>
    <property type="match status" value="1"/>
</dbReference>
<evidence type="ECO:0000313" key="7">
    <source>
        <dbReference type="Proteomes" id="UP000549394"/>
    </source>
</evidence>
<comment type="caution">
    <text evidence="6">The sequence shown here is derived from an EMBL/GenBank/DDBJ whole genome shotgun (WGS) entry which is preliminary data.</text>
</comment>
<organism evidence="6 7">
    <name type="scientific">Dimorphilus gyrociliatus</name>
    <dbReference type="NCBI Taxonomy" id="2664684"/>
    <lineage>
        <taxon>Eukaryota</taxon>
        <taxon>Metazoa</taxon>
        <taxon>Spiralia</taxon>
        <taxon>Lophotrochozoa</taxon>
        <taxon>Annelida</taxon>
        <taxon>Polychaeta</taxon>
        <taxon>Polychaeta incertae sedis</taxon>
        <taxon>Dinophilidae</taxon>
        <taxon>Dimorphilus</taxon>
    </lineage>
</organism>
<accession>A0A7I8VLG5</accession>
<keyword evidence="7" id="KW-1185">Reference proteome</keyword>
<dbReference type="GO" id="GO:0005741">
    <property type="term" value="C:mitochondrial outer membrane"/>
    <property type="evidence" value="ECO:0007669"/>
    <property type="project" value="UniProtKB-SubCell"/>
</dbReference>
<dbReference type="InterPro" id="IPR007014">
    <property type="entry name" value="FUN14"/>
</dbReference>
<dbReference type="GO" id="GO:0000422">
    <property type="term" value="P:autophagy of mitochondrion"/>
    <property type="evidence" value="ECO:0007669"/>
    <property type="project" value="TreeGrafter"/>
</dbReference>
<reference evidence="6 7" key="1">
    <citation type="submission" date="2020-08" db="EMBL/GenBank/DDBJ databases">
        <authorList>
            <person name="Hejnol A."/>
        </authorList>
    </citation>
    <scope>NUCLEOTIDE SEQUENCE [LARGE SCALE GENOMIC DNA]</scope>
</reference>
<dbReference type="Pfam" id="PF04930">
    <property type="entry name" value="FUN14"/>
    <property type="match status" value="1"/>
</dbReference>
<comment type="similarity">
    <text evidence="2">Belongs to the FUN14 family.</text>
</comment>